<dbReference type="Pfam" id="PF00089">
    <property type="entry name" value="Trypsin"/>
    <property type="match status" value="1"/>
</dbReference>
<keyword evidence="9" id="KW-1185">Reference proteome</keyword>
<proteinExistence type="inferred from homology"/>
<comment type="caution">
    <text evidence="8">The sequence shown here is derived from an EMBL/GenBank/DDBJ whole genome shotgun (WGS) entry which is preliminary data.</text>
</comment>
<accession>A0ABD3SPU8</accession>
<evidence type="ECO:0000256" key="5">
    <source>
        <dbReference type="SAM" id="MobiDB-lite"/>
    </source>
</evidence>
<evidence type="ECO:0000256" key="2">
    <source>
        <dbReference type="ARBA" id="ARBA00023026"/>
    </source>
</evidence>
<dbReference type="SMART" id="SM00020">
    <property type="entry name" value="Tryp_SPc"/>
    <property type="match status" value="1"/>
</dbReference>
<dbReference type="PROSITE" id="PS50240">
    <property type="entry name" value="TRYPSIN_DOM"/>
    <property type="match status" value="1"/>
</dbReference>
<dbReference type="InterPro" id="IPR001254">
    <property type="entry name" value="Trypsin_dom"/>
</dbReference>
<keyword evidence="3" id="KW-1015">Disulfide bond</keyword>
<keyword evidence="4" id="KW-0720">Serine protease</keyword>
<protein>
    <recommendedName>
        <fullName evidence="7">Peptidase S1 domain-containing protein</fullName>
    </recommendedName>
</protein>
<evidence type="ECO:0000259" key="7">
    <source>
        <dbReference type="PROSITE" id="PS50240"/>
    </source>
</evidence>
<dbReference type="CDD" id="cd00190">
    <property type="entry name" value="Tryp_SPc"/>
    <property type="match status" value="1"/>
</dbReference>
<dbReference type="InterPro" id="IPR018114">
    <property type="entry name" value="TRYPSIN_HIS"/>
</dbReference>
<evidence type="ECO:0000313" key="8">
    <source>
        <dbReference type="EMBL" id="KAL3826626.1"/>
    </source>
</evidence>
<dbReference type="Gene3D" id="2.40.10.10">
    <property type="entry name" value="Trypsin-like serine proteases"/>
    <property type="match status" value="1"/>
</dbReference>
<dbReference type="PRINTS" id="PR00722">
    <property type="entry name" value="CHYMOTRYPSIN"/>
</dbReference>
<dbReference type="InterPro" id="IPR043504">
    <property type="entry name" value="Peptidase_S1_PA_chymotrypsin"/>
</dbReference>
<keyword evidence="2" id="KW-0843">Virulence</keyword>
<evidence type="ECO:0000313" key="9">
    <source>
        <dbReference type="Proteomes" id="UP001530377"/>
    </source>
</evidence>
<dbReference type="InterPro" id="IPR050430">
    <property type="entry name" value="Peptidase_S1"/>
</dbReference>
<evidence type="ECO:0000256" key="6">
    <source>
        <dbReference type="SAM" id="SignalP"/>
    </source>
</evidence>
<dbReference type="PANTHER" id="PTHR24276">
    <property type="entry name" value="POLYSERASE-RELATED"/>
    <property type="match status" value="1"/>
</dbReference>
<organism evidence="8 9">
    <name type="scientific">Cyclostephanos tholiformis</name>
    <dbReference type="NCBI Taxonomy" id="382380"/>
    <lineage>
        <taxon>Eukaryota</taxon>
        <taxon>Sar</taxon>
        <taxon>Stramenopiles</taxon>
        <taxon>Ochrophyta</taxon>
        <taxon>Bacillariophyta</taxon>
        <taxon>Coscinodiscophyceae</taxon>
        <taxon>Thalassiosirophycidae</taxon>
        <taxon>Stephanodiscales</taxon>
        <taxon>Stephanodiscaceae</taxon>
        <taxon>Cyclostephanos</taxon>
    </lineage>
</organism>
<dbReference type="AlphaFoldDB" id="A0ABD3SPU8"/>
<feature type="region of interest" description="Disordered" evidence="5">
    <location>
        <begin position="332"/>
        <end position="433"/>
    </location>
</feature>
<keyword evidence="4" id="KW-0645">Protease</keyword>
<dbReference type="FunFam" id="2.40.10.10:FF:000002">
    <property type="entry name" value="Transmembrane protease serine"/>
    <property type="match status" value="1"/>
</dbReference>
<evidence type="ECO:0000256" key="4">
    <source>
        <dbReference type="RuleBase" id="RU363034"/>
    </source>
</evidence>
<feature type="compositionally biased region" description="Gly residues" evidence="5">
    <location>
        <begin position="332"/>
        <end position="372"/>
    </location>
</feature>
<dbReference type="SUPFAM" id="SSF50494">
    <property type="entry name" value="Trypsin-like serine proteases"/>
    <property type="match status" value="1"/>
</dbReference>
<dbReference type="GO" id="GO:0006508">
    <property type="term" value="P:proteolysis"/>
    <property type="evidence" value="ECO:0007669"/>
    <property type="project" value="UniProtKB-KW"/>
</dbReference>
<evidence type="ECO:0000256" key="3">
    <source>
        <dbReference type="ARBA" id="ARBA00023157"/>
    </source>
</evidence>
<feature type="compositionally biased region" description="Low complexity" evidence="5">
    <location>
        <begin position="414"/>
        <end position="433"/>
    </location>
</feature>
<dbReference type="PROSITE" id="PS00135">
    <property type="entry name" value="TRYPSIN_SER"/>
    <property type="match status" value="1"/>
</dbReference>
<dbReference type="PANTHER" id="PTHR24276:SF91">
    <property type="entry name" value="AT26814P-RELATED"/>
    <property type="match status" value="1"/>
</dbReference>
<reference evidence="8 9" key="1">
    <citation type="submission" date="2024-10" db="EMBL/GenBank/DDBJ databases">
        <title>Updated reference genomes for cyclostephanoid diatoms.</title>
        <authorList>
            <person name="Roberts W.R."/>
            <person name="Alverson A.J."/>
        </authorList>
    </citation>
    <scope>NUCLEOTIDE SEQUENCE [LARGE SCALE GENOMIC DNA]</scope>
    <source>
        <strain evidence="8 9">AJA228-03</strain>
    </source>
</reference>
<feature type="region of interest" description="Disordered" evidence="5">
    <location>
        <begin position="45"/>
        <end position="68"/>
    </location>
</feature>
<evidence type="ECO:0000256" key="1">
    <source>
        <dbReference type="ARBA" id="ARBA00007664"/>
    </source>
</evidence>
<keyword evidence="4" id="KW-0378">Hydrolase</keyword>
<feature type="chain" id="PRO_5044813169" description="Peptidase S1 domain-containing protein" evidence="6">
    <location>
        <begin position="23"/>
        <end position="433"/>
    </location>
</feature>
<dbReference type="InterPro" id="IPR033116">
    <property type="entry name" value="TRYPSIN_SER"/>
</dbReference>
<dbReference type="EMBL" id="JALLPB020000018">
    <property type="protein sequence ID" value="KAL3826626.1"/>
    <property type="molecule type" value="Genomic_DNA"/>
</dbReference>
<dbReference type="Proteomes" id="UP001530377">
    <property type="component" value="Unassembled WGS sequence"/>
</dbReference>
<dbReference type="InterPro" id="IPR009003">
    <property type="entry name" value="Peptidase_S1_PA"/>
</dbReference>
<comment type="similarity">
    <text evidence="1">Belongs to the peptidase S1 family.</text>
</comment>
<sequence>MTSNMISVSFILLGFTSTLCSANLFDGGGSIRGRARNHEAGTTDLHLKKSQVDGDEPSQTGTIESPGSFPETRIINGDLADRHEYPFMVSLQDEYGHFCGGSLIAPNVVLSAAHCQGGGYEIALGRQDVLSGGQVRQVSRELPHAKYDADTTDHDFMLIFLKTPAELIEDEVGLVRLNSDPSLPAEGADVTVMGWGVTETGEVSDALMEVDVNVISNEKCNLSSDGTESYEGQITKNMLCATDKGEDSCQGDSGGPLVVLGDTPTQVGVVSWGIGCADPNFPGVYSRVSQAYDWIVCEVCKESLQYAADAGFNCDNAPTNCGSGSGNNSNGGNGNNGGGSSGNGGSDGIGNSNGGGGGGGSGNNGGGGGGNGESQSTNDLGGSMAEDFLGVFNSVGGFSDPEKSDPMAEESTISPTFSPTFSPTLSPTLSPTQ</sequence>
<feature type="domain" description="Peptidase S1" evidence="7">
    <location>
        <begin position="74"/>
        <end position="300"/>
    </location>
</feature>
<keyword evidence="6" id="KW-0732">Signal</keyword>
<dbReference type="InterPro" id="IPR001314">
    <property type="entry name" value="Peptidase_S1A"/>
</dbReference>
<dbReference type="PROSITE" id="PS00134">
    <property type="entry name" value="TRYPSIN_HIS"/>
    <property type="match status" value="1"/>
</dbReference>
<feature type="signal peptide" evidence="6">
    <location>
        <begin position="1"/>
        <end position="22"/>
    </location>
</feature>
<gene>
    <name evidence="8" type="ORF">ACHAXA_010551</name>
</gene>
<dbReference type="GO" id="GO:0008236">
    <property type="term" value="F:serine-type peptidase activity"/>
    <property type="evidence" value="ECO:0007669"/>
    <property type="project" value="UniProtKB-KW"/>
</dbReference>
<name>A0ABD3SPU8_9STRA</name>